<evidence type="ECO:0000313" key="7">
    <source>
        <dbReference type="Proteomes" id="UP000077115"/>
    </source>
</evidence>
<dbReference type="PANTHER" id="PTHR19302:SF70">
    <property type="entry name" value="GAMMA-TUBULIN COMPLEX COMPONENT 6"/>
    <property type="match status" value="1"/>
</dbReference>
<dbReference type="GO" id="GO:0043015">
    <property type="term" value="F:gamma-tubulin binding"/>
    <property type="evidence" value="ECO:0007669"/>
    <property type="project" value="InterPro"/>
</dbReference>
<dbReference type="GO" id="GO:0000922">
    <property type="term" value="C:spindle pole"/>
    <property type="evidence" value="ECO:0007669"/>
    <property type="project" value="InterPro"/>
</dbReference>
<comment type="subcellular location">
    <subcellularLocation>
        <location evidence="1">Cytoplasm</location>
        <location evidence="1">Cytoskeleton</location>
    </subcellularLocation>
</comment>
<dbReference type="GO" id="GO:0000278">
    <property type="term" value="P:mitotic cell cycle"/>
    <property type="evidence" value="ECO:0007669"/>
    <property type="project" value="TreeGrafter"/>
</dbReference>
<keyword evidence="3" id="KW-0493">Microtubule</keyword>
<proteinExistence type="predicted"/>
<dbReference type="InterPro" id="IPR041470">
    <property type="entry name" value="GCP_N"/>
</dbReference>
<dbReference type="InterPro" id="IPR007259">
    <property type="entry name" value="GCP"/>
</dbReference>
<dbReference type="Proteomes" id="UP000077115">
    <property type="component" value="Unassembled WGS sequence"/>
</dbReference>
<protein>
    <recommendedName>
        <fullName evidence="5">Gamma tubulin complex component protein N-terminal domain-containing protein</fullName>
    </recommendedName>
</protein>
<dbReference type="EMBL" id="DS022301">
    <property type="protein sequence ID" value="OAJ38320.1"/>
    <property type="molecule type" value="Genomic_DNA"/>
</dbReference>
<gene>
    <name evidence="6" type="ORF">BDEG_22267</name>
</gene>
<evidence type="ECO:0000256" key="4">
    <source>
        <dbReference type="ARBA" id="ARBA00023212"/>
    </source>
</evidence>
<dbReference type="GO" id="GO:0005874">
    <property type="term" value="C:microtubule"/>
    <property type="evidence" value="ECO:0007669"/>
    <property type="project" value="UniProtKB-KW"/>
</dbReference>
<accession>A0A177WFK0</accession>
<reference evidence="6 7" key="1">
    <citation type="submission" date="2006-10" db="EMBL/GenBank/DDBJ databases">
        <title>The Genome Sequence of Batrachochytrium dendrobatidis JEL423.</title>
        <authorList>
            <consortium name="The Broad Institute Genome Sequencing Platform"/>
            <person name="Birren B."/>
            <person name="Lander E."/>
            <person name="Galagan J."/>
            <person name="Cuomo C."/>
            <person name="Devon K."/>
            <person name="Jaffe D."/>
            <person name="Butler J."/>
            <person name="Alvarez P."/>
            <person name="Gnerre S."/>
            <person name="Grabherr M."/>
            <person name="Kleber M."/>
            <person name="Mauceli E."/>
            <person name="Brockman W."/>
            <person name="Young S."/>
            <person name="LaButti K."/>
            <person name="Sykes S."/>
            <person name="DeCaprio D."/>
            <person name="Crawford M."/>
            <person name="Koehrsen M."/>
            <person name="Engels R."/>
            <person name="Montgomery P."/>
            <person name="Pearson M."/>
            <person name="Howarth C."/>
            <person name="Larson L."/>
            <person name="White J."/>
            <person name="O'Leary S."/>
            <person name="Kodira C."/>
            <person name="Zeng Q."/>
            <person name="Yandava C."/>
            <person name="Alvarado L."/>
            <person name="Longcore J."/>
            <person name="James T."/>
        </authorList>
    </citation>
    <scope>NUCLEOTIDE SEQUENCE [LARGE SCALE GENOMIC DNA]</scope>
    <source>
        <strain evidence="6 7">JEL423</strain>
    </source>
</reference>
<evidence type="ECO:0000256" key="2">
    <source>
        <dbReference type="ARBA" id="ARBA00022490"/>
    </source>
</evidence>
<dbReference type="VEuPathDB" id="FungiDB:BDEG_22267"/>
<organism evidence="6 7">
    <name type="scientific">Batrachochytrium dendrobatidis (strain JEL423)</name>
    <dbReference type="NCBI Taxonomy" id="403673"/>
    <lineage>
        <taxon>Eukaryota</taxon>
        <taxon>Fungi</taxon>
        <taxon>Fungi incertae sedis</taxon>
        <taxon>Chytridiomycota</taxon>
        <taxon>Chytridiomycota incertae sedis</taxon>
        <taxon>Chytridiomycetes</taxon>
        <taxon>Rhizophydiales</taxon>
        <taxon>Rhizophydiales incertae sedis</taxon>
        <taxon>Batrachochytrium</taxon>
    </lineage>
</organism>
<keyword evidence="4" id="KW-0206">Cytoskeleton</keyword>
<evidence type="ECO:0000256" key="3">
    <source>
        <dbReference type="ARBA" id="ARBA00022701"/>
    </source>
</evidence>
<dbReference type="GO" id="GO:0051321">
    <property type="term" value="P:meiotic cell cycle"/>
    <property type="evidence" value="ECO:0007669"/>
    <property type="project" value="TreeGrafter"/>
</dbReference>
<sequence length="1239" mass="139118">MTVGTRNQTTVYTLPLIKYSYIADSSLQTGFSFLNHFVPVCSHYASRSSLSEHHSKAVDKKQLYASLDTFFTGISSTSNSFNPTHARSYVEHENIKSDSNVPVLSKPSPMLLIHMRLESYAYKLLKLGHVRQNDALKKCMAKLVPIDDSAAPLSDTDAVVAALLLLTSIADISNLEQPANASKTSFFQHPFNSFDLSNAKSGSSLFDMDQNVLESPSDTIDMDGYLQTGASFDISLESNSFLGASHNFPSPFFSNLLYRSPIKSDFGVLRCSSRNGSYLQPNKLCIQRKTDLQAASAAEPHMLSDFSKEISDFLDTEHFSMEKSLTNCAEFSWEGSTISRSFSASNSLFITDFPSSLFSAQFSAHFPISLDYEISPVSVSQKFAVDCMLKATIGIPSLIFSVDPNERLMILNKSTQYDLHLTTLSSDVLKCLFLQTAEFGSQYMRFCGIITDLESNPSLYGLTGAALSVGMSNILKTVNSKVVYLQESAQNGTLHILQAISSLTSTYTNLESINSLFHSEINLPLSKQIIPSGLEILSLIYDSIETIDTICDFGQTVYLRDGFYNSHNLLRDTLVMLFQQAYIPFCLWADHWLGLSCGTPQTIFKNASTLDFDPNSMIADSFATHDFYDEFFISADDENKKTDFQACLNFKVCSGTRRPPSFISDQTAKTFLEAGISLRIIKTCKFQYPAIGSILNNSEEALHSTAAFFEHDINVIQDTIYQYESMQIQAWNEHVRIRNEAEQQKLAFKHRSQKQRTQSMNADIQRKSSVREEKLVLATLKKQQFKQDIDSYLADQKAFRLNMLKKKQYEEAERLRKQFIERAKIDQLEAKETDAILSEFKARMRMLEKKEARLVWRQQRLDLSIKRREAIEAVWEADDAVLPTSKADDHADLPFTDNTPEINSSNDVPCVSVDAIDVLPILEDTRLALNQESESIHEATQYPMQASVSADSSILLEDAICTLSPVNDAGIEDPACAHSINPTVMTDTHDTVHAAKHISQPRSISIHSSHSIAHIHDEDFLQAHNQHIQADDLGSLHSEVVSKRVSQAIRPVMSFESLVLDGLQSCSTFFNLPISFQPSPMKPSKPTIESEHRFSAGPLAVCMDRSLFSIWRTQEQIISRTAMMTFFCEQAHMHQDIRFHVKTLMSHYFLQDGQFLVSIKNALFGSSSFNMDYRTGLCLNGLGRWPVDKMSFDRTLGKIPFYALSHSGLLNDQLADSVLKFEYLSMEFDAEITGKFADD</sequence>
<dbReference type="GO" id="GO:0051225">
    <property type="term" value="P:spindle assembly"/>
    <property type="evidence" value="ECO:0007669"/>
    <property type="project" value="TreeGrafter"/>
</dbReference>
<feature type="domain" description="Gamma tubulin complex component protein N-terminal" evidence="5">
    <location>
        <begin position="386"/>
        <end position="710"/>
    </location>
</feature>
<keyword evidence="2" id="KW-0963">Cytoplasm</keyword>
<dbReference type="GO" id="GO:0007020">
    <property type="term" value="P:microtubule nucleation"/>
    <property type="evidence" value="ECO:0007669"/>
    <property type="project" value="InterPro"/>
</dbReference>
<dbReference type="STRING" id="403673.A0A177WFK0"/>
<dbReference type="Pfam" id="PF17681">
    <property type="entry name" value="GCP_N_terminal"/>
    <property type="match status" value="1"/>
</dbReference>
<dbReference type="PANTHER" id="PTHR19302">
    <property type="entry name" value="GAMMA TUBULIN COMPLEX PROTEIN"/>
    <property type="match status" value="1"/>
</dbReference>
<name>A0A177WFK0_BATDL</name>
<dbReference type="GO" id="GO:0031122">
    <property type="term" value="P:cytoplasmic microtubule organization"/>
    <property type="evidence" value="ECO:0007669"/>
    <property type="project" value="TreeGrafter"/>
</dbReference>
<dbReference type="GO" id="GO:0051011">
    <property type="term" value="F:microtubule minus-end binding"/>
    <property type="evidence" value="ECO:0007669"/>
    <property type="project" value="TreeGrafter"/>
</dbReference>
<evidence type="ECO:0000259" key="5">
    <source>
        <dbReference type="Pfam" id="PF17681"/>
    </source>
</evidence>
<evidence type="ECO:0000256" key="1">
    <source>
        <dbReference type="ARBA" id="ARBA00004245"/>
    </source>
</evidence>
<evidence type="ECO:0000313" key="6">
    <source>
        <dbReference type="EMBL" id="OAJ38320.1"/>
    </source>
</evidence>
<reference evidence="6 7" key="2">
    <citation type="submission" date="2016-05" db="EMBL/GenBank/DDBJ databases">
        <title>Lineage-specific infection strategies underlie the spectrum of fungal disease in amphibians.</title>
        <authorList>
            <person name="Cuomo C.A."/>
            <person name="Farrer R.A."/>
            <person name="James T."/>
            <person name="Longcore J."/>
            <person name="Birren B."/>
        </authorList>
    </citation>
    <scope>NUCLEOTIDE SEQUENCE [LARGE SCALE GENOMIC DNA]</scope>
    <source>
        <strain evidence="6 7">JEL423</strain>
    </source>
</reference>
<dbReference type="AlphaFoldDB" id="A0A177WFK0"/>
<dbReference type="GO" id="GO:0000930">
    <property type="term" value="C:gamma-tubulin complex"/>
    <property type="evidence" value="ECO:0007669"/>
    <property type="project" value="TreeGrafter"/>
</dbReference>